<feature type="transmembrane region" description="Helical" evidence="7">
    <location>
        <begin position="256"/>
        <end position="276"/>
    </location>
</feature>
<evidence type="ECO:0000256" key="3">
    <source>
        <dbReference type="ARBA" id="ARBA00022475"/>
    </source>
</evidence>
<dbReference type="SUPFAM" id="SSF161098">
    <property type="entry name" value="MetI-like"/>
    <property type="match status" value="1"/>
</dbReference>
<evidence type="ECO:0000256" key="1">
    <source>
        <dbReference type="ARBA" id="ARBA00004651"/>
    </source>
</evidence>
<evidence type="ECO:0000313" key="11">
    <source>
        <dbReference type="Proteomes" id="UP001063368"/>
    </source>
</evidence>
<feature type="region of interest" description="Disordered" evidence="8">
    <location>
        <begin position="1"/>
        <end position="25"/>
    </location>
</feature>
<evidence type="ECO:0000256" key="6">
    <source>
        <dbReference type="ARBA" id="ARBA00023136"/>
    </source>
</evidence>
<accession>A0ABY6FU75</accession>
<dbReference type="Proteomes" id="UP001063368">
    <property type="component" value="Chromosome"/>
</dbReference>
<dbReference type="InterPro" id="IPR035906">
    <property type="entry name" value="MetI-like_sf"/>
</dbReference>
<dbReference type="CDD" id="cd06261">
    <property type="entry name" value="TM_PBP2"/>
    <property type="match status" value="1"/>
</dbReference>
<dbReference type="RefSeq" id="WP_263128366.1">
    <property type="nucleotide sequence ID" value="NZ_CP106856.1"/>
</dbReference>
<organism evidence="10 11">
    <name type="scientific">Arthrobacter koreensis</name>
    <dbReference type="NCBI Taxonomy" id="199136"/>
    <lineage>
        <taxon>Bacteria</taxon>
        <taxon>Bacillati</taxon>
        <taxon>Actinomycetota</taxon>
        <taxon>Actinomycetes</taxon>
        <taxon>Micrococcales</taxon>
        <taxon>Micrococcaceae</taxon>
        <taxon>Arthrobacter</taxon>
    </lineage>
</organism>
<sequence>MTHATAAAPAPAPAHTGGKGPELERAIGREYRRTVRLRYRDLLLSVLTPLLLLGLWEAAARSGALDARLFTPPTEIAQQAGSMALSGELWQHTSATVARLLTGFVAGAAAGILAGLLMGVWRPVRAALGPTFTALYALPKIAILPLLLLIFGLTETPKVLSVAISVFFVMQINTLAGIVQIDGRVLEAARAYKASGLKLFRYVLLPGATPAIMTGLRVAAGMSVIVITAVEFVASNNGLGYLIWNSWQLFQPSKMFVGLIVVSLVGATVTALIILLERAVLPWKYSSGSKKKDRK</sequence>
<evidence type="ECO:0000256" key="5">
    <source>
        <dbReference type="ARBA" id="ARBA00022989"/>
    </source>
</evidence>
<dbReference type="PANTHER" id="PTHR30151:SF25">
    <property type="entry name" value="TAURINE TRANSPORT SYSTEM PERMEASE PROTEIN TAUC"/>
    <property type="match status" value="1"/>
</dbReference>
<dbReference type="PROSITE" id="PS50928">
    <property type="entry name" value="ABC_TM1"/>
    <property type="match status" value="1"/>
</dbReference>
<keyword evidence="6 7" id="KW-0472">Membrane</keyword>
<dbReference type="Gene3D" id="1.10.3720.10">
    <property type="entry name" value="MetI-like"/>
    <property type="match status" value="1"/>
</dbReference>
<reference evidence="10" key="1">
    <citation type="submission" date="2022-09" db="EMBL/GenBank/DDBJ databases">
        <authorList>
            <person name="Li D."/>
            <person name="Cheng J."/>
            <person name="Li Y."/>
        </authorList>
    </citation>
    <scope>NUCLEOTIDE SEQUENCE</scope>
    <source>
        <strain evidence="10">DL</strain>
    </source>
</reference>
<keyword evidence="3" id="KW-1003">Cell membrane</keyword>
<dbReference type="Pfam" id="PF00528">
    <property type="entry name" value="BPD_transp_1"/>
    <property type="match status" value="1"/>
</dbReference>
<feature type="domain" description="ABC transmembrane type-1" evidence="9">
    <location>
        <begin position="93"/>
        <end position="277"/>
    </location>
</feature>
<feature type="transmembrane region" description="Helical" evidence="7">
    <location>
        <begin position="100"/>
        <end position="121"/>
    </location>
</feature>
<protein>
    <submittedName>
        <fullName evidence="10">ABC transporter permease</fullName>
    </submittedName>
</protein>
<dbReference type="EMBL" id="CP106856">
    <property type="protein sequence ID" value="UYB36781.1"/>
    <property type="molecule type" value="Genomic_DNA"/>
</dbReference>
<evidence type="ECO:0000256" key="7">
    <source>
        <dbReference type="RuleBase" id="RU363032"/>
    </source>
</evidence>
<dbReference type="PANTHER" id="PTHR30151">
    <property type="entry name" value="ALKANE SULFONATE ABC TRANSPORTER-RELATED, MEMBRANE SUBUNIT"/>
    <property type="match status" value="1"/>
</dbReference>
<gene>
    <name evidence="10" type="ORF">N9A08_03655</name>
</gene>
<keyword evidence="11" id="KW-1185">Reference proteome</keyword>
<feature type="transmembrane region" description="Helical" evidence="7">
    <location>
        <begin position="159"/>
        <end position="179"/>
    </location>
</feature>
<keyword evidence="4 7" id="KW-0812">Transmembrane</keyword>
<dbReference type="InterPro" id="IPR000515">
    <property type="entry name" value="MetI-like"/>
</dbReference>
<evidence type="ECO:0000256" key="2">
    <source>
        <dbReference type="ARBA" id="ARBA00022448"/>
    </source>
</evidence>
<name>A0ABY6FU75_9MICC</name>
<feature type="compositionally biased region" description="Low complexity" evidence="8">
    <location>
        <begin position="1"/>
        <end position="16"/>
    </location>
</feature>
<evidence type="ECO:0000259" key="9">
    <source>
        <dbReference type="PROSITE" id="PS50928"/>
    </source>
</evidence>
<proteinExistence type="inferred from homology"/>
<feature type="transmembrane region" description="Helical" evidence="7">
    <location>
        <begin position="133"/>
        <end position="153"/>
    </location>
</feature>
<evidence type="ECO:0000313" key="10">
    <source>
        <dbReference type="EMBL" id="UYB36781.1"/>
    </source>
</evidence>
<comment type="similarity">
    <text evidence="7">Belongs to the binding-protein-dependent transport system permease family.</text>
</comment>
<evidence type="ECO:0000256" key="4">
    <source>
        <dbReference type="ARBA" id="ARBA00022692"/>
    </source>
</evidence>
<evidence type="ECO:0000256" key="8">
    <source>
        <dbReference type="SAM" id="MobiDB-lite"/>
    </source>
</evidence>
<comment type="subcellular location">
    <subcellularLocation>
        <location evidence="1 7">Cell membrane</location>
        <topology evidence="1 7">Multi-pass membrane protein</topology>
    </subcellularLocation>
</comment>
<feature type="transmembrane region" description="Helical" evidence="7">
    <location>
        <begin position="42"/>
        <end position="59"/>
    </location>
</feature>
<keyword evidence="5 7" id="KW-1133">Transmembrane helix</keyword>
<feature type="transmembrane region" description="Helical" evidence="7">
    <location>
        <begin position="224"/>
        <end position="244"/>
    </location>
</feature>
<keyword evidence="2 7" id="KW-0813">Transport</keyword>